<protein>
    <submittedName>
        <fullName evidence="2">Uncharacterized protein</fullName>
    </submittedName>
</protein>
<evidence type="ECO:0000313" key="2">
    <source>
        <dbReference type="EMBL" id="KAI8033904.1"/>
    </source>
</evidence>
<name>A0A9Q0BJP0_9MUSC</name>
<gene>
    <name evidence="2" type="ORF">M5D96_013359</name>
</gene>
<comment type="caution">
    <text evidence="2">The sequence shown here is derived from an EMBL/GenBank/DDBJ whole genome shotgun (WGS) entry which is preliminary data.</text>
</comment>
<dbReference type="OrthoDB" id="7861484at2759"/>
<feature type="compositionally biased region" description="Basic and acidic residues" evidence="1">
    <location>
        <begin position="27"/>
        <end position="40"/>
    </location>
</feature>
<dbReference type="EMBL" id="JAMKOV010000092">
    <property type="protein sequence ID" value="KAI8033904.1"/>
    <property type="molecule type" value="Genomic_DNA"/>
</dbReference>
<evidence type="ECO:0000313" key="3">
    <source>
        <dbReference type="Proteomes" id="UP001059596"/>
    </source>
</evidence>
<sequence length="146" mass="16269">MSEESSQSESGSGSGSESEEGPETDVELARNRTSSTDDLKSNDWLSLHHFAPGAEEPLLSVFSRFCSVYSYRQRKKGLELQFTSAEHLQSGILMAKRLVVGRMQLRWHVGRLNQDPGSAPSQNTRSQAGELGVFGKLRRAFVNYFK</sequence>
<feature type="compositionally biased region" description="Acidic residues" evidence="1">
    <location>
        <begin position="17"/>
        <end position="26"/>
    </location>
</feature>
<reference evidence="2" key="1">
    <citation type="journal article" date="2023" name="Genome Biol. Evol.">
        <title>Long-read-based Genome Assembly of Drosophila gunungcola Reveals Fewer Chemosensory Genes in Flower-breeding Species.</title>
        <authorList>
            <person name="Negi A."/>
            <person name="Liao B.Y."/>
            <person name="Yeh S.D."/>
        </authorList>
    </citation>
    <scope>NUCLEOTIDE SEQUENCE</scope>
    <source>
        <strain evidence="2">Sukarami</strain>
    </source>
</reference>
<organism evidence="2 3">
    <name type="scientific">Drosophila gunungcola</name>
    <name type="common">fruit fly</name>
    <dbReference type="NCBI Taxonomy" id="103775"/>
    <lineage>
        <taxon>Eukaryota</taxon>
        <taxon>Metazoa</taxon>
        <taxon>Ecdysozoa</taxon>
        <taxon>Arthropoda</taxon>
        <taxon>Hexapoda</taxon>
        <taxon>Insecta</taxon>
        <taxon>Pterygota</taxon>
        <taxon>Neoptera</taxon>
        <taxon>Endopterygota</taxon>
        <taxon>Diptera</taxon>
        <taxon>Brachycera</taxon>
        <taxon>Muscomorpha</taxon>
        <taxon>Ephydroidea</taxon>
        <taxon>Drosophilidae</taxon>
        <taxon>Drosophila</taxon>
        <taxon>Sophophora</taxon>
    </lineage>
</organism>
<feature type="compositionally biased region" description="Low complexity" evidence="1">
    <location>
        <begin position="1"/>
        <end position="11"/>
    </location>
</feature>
<evidence type="ECO:0000256" key="1">
    <source>
        <dbReference type="SAM" id="MobiDB-lite"/>
    </source>
</evidence>
<keyword evidence="3" id="KW-1185">Reference proteome</keyword>
<accession>A0A9Q0BJP0</accession>
<dbReference type="AlphaFoldDB" id="A0A9Q0BJP0"/>
<dbReference type="Proteomes" id="UP001059596">
    <property type="component" value="Unassembled WGS sequence"/>
</dbReference>
<proteinExistence type="predicted"/>
<feature type="region of interest" description="Disordered" evidence="1">
    <location>
        <begin position="1"/>
        <end position="40"/>
    </location>
</feature>